<protein>
    <submittedName>
        <fullName evidence="3">O-sialoglycoprotein endopeptidase</fullName>
        <ecNumber evidence="3">3.4.24.57</ecNumber>
    </submittedName>
</protein>
<evidence type="ECO:0000313" key="4">
    <source>
        <dbReference type="Proteomes" id="UP000290495"/>
    </source>
</evidence>
<keyword evidence="3" id="KW-0614">Plasmid</keyword>
<dbReference type="EC" id="3.4.24.57" evidence="3"/>
<evidence type="ECO:0000259" key="2">
    <source>
        <dbReference type="Pfam" id="PF00814"/>
    </source>
</evidence>
<dbReference type="PANTHER" id="PTHR11735:SF6">
    <property type="entry name" value="TRNA N6-ADENOSINE THREONYLCARBAMOYLTRANSFERASE, MITOCHONDRIAL"/>
    <property type="match status" value="1"/>
</dbReference>
<dbReference type="Gene3D" id="3.30.420.40">
    <property type="match status" value="1"/>
</dbReference>
<dbReference type="Proteomes" id="UP000290495">
    <property type="component" value="Plasmid 10"/>
</dbReference>
<dbReference type="EMBL" id="LR215019">
    <property type="protein sequence ID" value="VEU69304.1"/>
    <property type="molecule type" value="Genomic_DNA"/>
</dbReference>
<dbReference type="Pfam" id="PF00814">
    <property type="entry name" value="TsaD"/>
    <property type="match status" value="1"/>
</dbReference>
<accession>A0A449ARV3</accession>
<dbReference type="InterPro" id="IPR000905">
    <property type="entry name" value="Gcp-like_dom"/>
</dbReference>
<gene>
    <name evidence="3" type="primary">gcp_2</name>
    <name evidence="3" type="ORF">NCTC10146_00797</name>
</gene>
<dbReference type="AlphaFoldDB" id="A0A449ARV3"/>
<keyword evidence="3" id="KW-0378">Hydrolase</keyword>
<reference evidence="3 4" key="1">
    <citation type="submission" date="2019-01" db="EMBL/GenBank/DDBJ databases">
        <authorList>
            <consortium name="Pathogen Informatics"/>
        </authorList>
    </citation>
    <scope>NUCLEOTIDE SEQUENCE [LARGE SCALE GENOMIC DNA]</scope>
    <source>
        <strain evidence="3 4">NCTC10146</strain>
        <plasmid evidence="4">10</plasmid>
    </source>
</reference>
<name>A0A449ARV3_9BACT</name>
<feature type="domain" description="Gcp-like" evidence="2">
    <location>
        <begin position="1"/>
        <end position="65"/>
    </location>
</feature>
<dbReference type="GO" id="GO:0004222">
    <property type="term" value="F:metalloendopeptidase activity"/>
    <property type="evidence" value="ECO:0007669"/>
    <property type="project" value="UniProtKB-EC"/>
</dbReference>
<sequence length="77" mass="8668">MDDAVGEAFDKVSSRLGLGFPGGPIIDKLFDNYKDDDFIEFTKPKTENELDFSFSGLKTQVLNIMNQANMKIYILIS</sequence>
<proteinExistence type="predicted"/>
<evidence type="ECO:0000256" key="1">
    <source>
        <dbReference type="ARBA" id="ARBA00023004"/>
    </source>
</evidence>
<evidence type="ECO:0000313" key="3">
    <source>
        <dbReference type="EMBL" id="VEU69304.1"/>
    </source>
</evidence>
<geneLocation type="plasmid" evidence="3 4">
    <name>10</name>
</geneLocation>
<keyword evidence="1" id="KW-0408">Iron</keyword>
<organism evidence="3 4">
    <name type="scientific">Mycoplasmopsis canis</name>
    <dbReference type="NCBI Taxonomy" id="29555"/>
    <lineage>
        <taxon>Bacteria</taxon>
        <taxon>Bacillati</taxon>
        <taxon>Mycoplasmatota</taxon>
        <taxon>Mycoplasmoidales</taxon>
        <taxon>Metamycoplasmataceae</taxon>
        <taxon>Mycoplasmopsis</taxon>
    </lineage>
</organism>
<dbReference type="PANTHER" id="PTHR11735">
    <property type="entry name" value="TRNA N6-ADENOSINE THREONYLCARBAMOYLTRANSFERASE"/>
    <property type="match status" value="1"/>
</dbReference>